<gene>
    <name evidence="18" type="primary">DAPK1</name>
</gene>
<evidence type="ECO:0000256" key="12">
    <source>
        <dbReference type="ARBA" id="ARBA00048679"/>
    </source>
</evidence>
<evidence type="ECO:0000256" key="14">
    <source>
        <dbReference type="PROSITE-ProRule" id="PRU00023"/>
    </source>
</evidence>
<keyword evidence="6" id="KW-0053">Apoptosis</keyword>
<dbReference type="SUPFAM" id="SSF52540">
    <property type="entry name" value="P-loop containing nucleoside triphosphate hydrolases"/>
    <property type="match status" value="1"/>
</dbReference>
<dbReference type="SMART" id="SM00248">
    <property type="entry name" value="ANK"/>
    <property type="match status" value="10"/>
</dbReference>
<dbReference type="GO" id="GO:0006915">
    <property type="term" value="P:apoptotic process"/>
    <property type="evidence" value="ECO:0007669"/>
    <property type="project" value="UniProtKB-KW"/>
</dbReference>
<dbReference type="Pfam" id="PF00023">
    <property type="entry name" value="Ank"/>
    <property type="match status" value="2"/>
</dbReference>
<dbReference type="GO" id="GO:0005634">
    <property type="term" value="C:nucleus"/>
    <property type="evidence" value="ECO:0007669"/>
    <property type="project" value="TreeGrafter"/>
</dbReference>
<dbReference type="SUPFAM" id="SSF48403">
    <property type="entry name" value="Ankyrin repeat"/>
    <property type="match status" value="1"/>
</dbReference>
<dbReference type="OrthoDB" id="9306077at2759"/>
<reference evidence="18 19" key="1">
    <citation type="submission" date="2019-04" db="EMBL/GenBank/DDBJ databases">
        <authorList>
            <consortium name="Wellcome Sanger Institute Data Sharing"/>
        </authorList>
    </citation>
    <scope>NUCLEOTIDE SEQUENCE [LARGE SCALE GENOMIC DNA]</scope>
</reference>
<feature type="repeat" description="ANK" evidence="14">
    <location>
        <begin position="631"/>
        <end position="663"/>
    </location>
</feature>
<keyword evidence="3" id="KW-0723">Serine/threonine-protein kinase</keyword>
<accession>A0A8C9VF95</accession>
<keyword evidence="8" id="KW-0547">Nucleotide-binding</keyword>
<evidence type="ECO:0000256" key="10">
    <source>
        <dbReference type="ARBA" id="ARBA00022840"/>
    </source>
</evidence>
<dbReference type="PROSITE" id="PS50088">
    <property type="entry name" value="ANK_REPEAT"/>
    <property type="match status" value="8"/>
</dbReference>
<dbReference type="SMART" id="SM00005">
    <property type="entry name" value="DEATH"/>
    <property type="match status" value="1"/>
</dbReference>
<dbReference type="PROSITE" id="PS00108">
    <property type="entry name" value="PROTEIN_KINASE_ST"/>
    <property type="match status" value="1"/>
</dbReference>
<evidence type="ECO:0000259" key="16">
    <source>
        <dbReference type="PROSITE" id="PS50017"/>
    </source>
</evidence>
<reference evidence="18" key="3">
    <citation type="submission" date="2025-09" db="UniProtKB">
        <authorList>
            <consortium name="Ensembl"/>
        </authorList>
    </citation>
    <scope>IDENTIFICATION</scope>
</reference>
<feature type="repeat" description="ANK" evidence="14">
    <location>
        <begin position="499"/>
        <end position="531"/>
    </location>
</feature>
<feature type="repeat" description="ANK" evidence="14">
    <location>
        <begin position="433"/>
        <end position="465"/>
    </location>
</feature>
<evidence type="ECO:0000256" key="11">
    <source>
        <dbReference type="ARBA" id="ARBA00047899"/>
    </source>
</evidence>
<dbReference type="GO" id="GO:0043065">
    <property type="term" value="P:positive regulation of apoptotic process"/>
    <property type="evidence" value="ECO:0007669"/>
    <property type="project" value="TreeGrafter"/>
</dbReference>
<evidence type="ECO:0000256" key="1">
    <source>
        <dbReference type="ARBA" id="ARBA00001946"/>
    </source>
</evidence>
<keyword evidence="7" id="KW-0677">Repeat</keyword>
<feature type="domain" description="Protein kinase" evidence="15">
    <location>
        <begin position="35"/>
        <end position="297"/>
    </location>
</feature>
<dbReference type="FunFam" id="3.30.200.20:FF:000110">
    <property type="entry name" value="Death-associated kinase 3, isoform CRA_a"/>
    <property type="match status" value="1"/>
</dbReference>
<feature type="domain" description="Roc" evidence="17">
    <location>
        <begin position="703"/>
        <end position="976"/>
    </location>
</feature>
<dbReference type="InterPro" id="IPR036770">
    <property type="entry name" value="Ankyrin_rpt-contain_sf"/>
</dbReference>
<dbReference type="CDD" id="cd08782">
    <property type="entry name" value="Death_DAPK1"/>
    <property type="match status" value="1"/>
</dbReference>
<evidence type="ECO:0000313" key="18">
    <source>
        <dbReference type="Ensembl" id="ENSSFOP00015050573.1"/>
    </source>
</evidence>
<dbReference type="FunFam" id="1.25.40.20:FF:000832">
    <property type="entry name" value="Death-associated protein kinase 1"/>
    <property type="match status" value="1"/>
</dbReference>
<dbReference type="EC" id="2.7.11.1" evidence="2"/>
<keyword evidence="9" id="KW-0418">Kinase</keyword>
<dbReference type="GeneTree" id="ENSGT00940000153424"/>
<evidence type="ECO:0000256" key="7">
    <source>
        <dbReference type="ARBA" id="ARBA00022737"/>
    </source>
</evidence>
<evidence type="ECO:0000259" key="17">
    <source>
        <dbReference type="PROSITE" id="PS51424"/>
    </source>
</evidence>
<dbReference type="Gene3D" id="3.30.200.20">
    <property type="entry name" value="Phosphorylase Kinase, domain 1"/>
    <property type="match status" value="1"/>
</dbReference>
<dbReference type="Gene3D" id="3.40.50.300">
    <property type="entry name" value="P-loop containing nucleotide triphosphate hydrolases"/>
    <property type="match status" value="1"/>
</dbReference>
<dbReference type="InterPro" id="IPR002110">
    <property type="entry name" value="Ankyrin_rpt"/>
</dbReference>
<feature type="repeat" description="ANK" evidence="14">
    <location>
        <begin position="400"/>
        <end position="432"/>
    </location>
</feature>
<dbReference type="InterPro" id="IPR020859">
    <property type="entry name" value="ROC"/>
</dbReference>
<dbReference type="PRINTS" id="PR01415">
    <property type="entry name" value="ANKYRIN"/>
</dbReference>
<dbReference type="InterPro" id="IPR000719">
    <property type="entry name" value="Prot_kinase_dom"/>
</dbReference>
<dbReference type="Pfam" id="PF00531">
    <property type="entry name" value="Death"/>
    <property type="match status" value="1"/>
</dbReference>
<feature type="repeat" description="ANK" evidence="14">
    <location>
        <begin position="532"/>
        <end position="564"/>
    </location>
</feature>
<evidence type="ECO:0000256" key="9">
    <source>
        <dbReference type="ARBA" id="ARBA00022777"/>
    </source>
</evidence>
<protein>
    <recommendedName>
        <fullName evidence="2">non-specific serine/threonine protein kinase</fullName>
        <ecNumber evidence="2">2.7.11.1</ecNumber>
    </recommendedName>
</protein>
<dbReference type="InterPro" id="IPR000488">
    <property type="entry name" value="Death_dom"/>
</dbReference>
<evidence type="ECO:0000256" key="8">
    <source>
        <dbReference type="ARBA" id="ARBA00022741"/>
    </source>
</evidence>
<dbReference type="InterPro" id="IPR027417">
    <property type="entry name" value="P-loop_NTPase"/>
</dbReference>
<evidence type="ECO:0000256" key="5">
    <source>
        <dbReference type="ARBA" id="ARBA00022679"/>
    </source>
</evidence>
<dbReference type="FunFam" id="1.10.510.10:FF:000250">
    <property type="entry name" value="Death-associated protein kinase 3"/>
    <property type="match status" value="1"/>
</dbReference>
<dbReference type="InterPro" id="IPR011009">
    <property type="entry name" value="Kinase-like_dom_sf"/>
</dbReference>
<evidence type="ECO:0000256" key="4">
    <source>
        <dbReference type="ARBA" id="ARBA00022553"/>
    </source>
</evidence>
<keyword evidence="14" id="KW-0040">ANK repeat</keyword>
<comment type="similarity">
    <text evidence="13">Belongs to the protein kinase superfamily. CAMK Ser/Thr protein kinase family. DAP kinase subfamily.</text>
</comment>
<evidence type="ECO:0000313" key="19">
    <source>
        <dbReference type="Proteomes" id="UP000694397"/>
    </source>
</evidence>
<dbReference type="GO" id="GO:0005737">
    <property type="term" value="C:cytoplasm"/>
    <property type="evidence" value="ECO:0007669"/>
    <property type="project" value="TreeGrafter"/>
</dbReference>
<dbReference type="GO" id="GO:0004674">
    <property type="term" value="F:protein serine/threonine kinase activity"/>
    <property type="evidence" value="ECO:0007669"/>
    <property type="project" value="UniProtKB-KW"/>
</dbReference>
<dbReference type="Gene3D" id="1.10.510.10">
    <property type="entry name" value="Transferase(Phosphotransferase) domain 1"/>
    <property type="match status" value="1"/>
</dbReference>
<feature type="repeat" description="ANK" evidence="14">
    <location>
        <begin position="466"/>
        <end position="498"/>
    </location>
</feature>
<comment type="catalytic activity">
    <reaction evidence="12">
        <text>L-seryl-[protein] + ATP = O-phospho-L-seryl-[protein] + ADP + H(+)</text>
        <dbReference type="Rhea" id="RHEA:17989"/>
        <dbReference type="Rhea" id="RHEA-COMP:9863"/>
        <dbReference type="Rhea" id="RHEA-COMP:11604"/>
        <dbReference type="ChEBI" id="CHEBI:15378"/>
        <dbReference type="ChEBI" id="CHEBI:29999"/>
        <dbReference type="ChEBI" id="CHEBI:30616"/>
        <dbReference type="ChEBI" id="CHEBI:83421"/>
        <dbReference type="ChEBI" id="CHEBI:456216"/>
        <dbReference type="EC" id="2.7.11.1"/>
    </reaction>
</comment>
<dbReference type="SUPFAM" id="SSF56112">
    <property type="entry name" value="Protein kinase-like (PK-like)"/>
    <property type="match status" value="1"/>
</dbReference>
<dbReference type="PROSITE" id="PS50017">
    <property type="entry name" value="DEATH_DOMAIN"/>
    <property type="match status" value="1"/>
</dbReference>
<dbReference type="PROSITE" id="PS50297">
    <property type="entry name" value="ANK_REP_REGION"/>
    <property type="match status" value="7"/>
</dbReference>
<dbReference type="GO" id="GO:0035556">
    <property type="term" value="P:intracellular signal transduction"/>
    <property type="evidence" value="ECO:0007669"/>
    <property type="project" value="TreeGrafter"/>
</dbReference>
<reference evidence="18" key="2">
    <citation type="submission" date="2025-08" db="UniProtKB">
        <authorList>
            <consortium name="Ensembl"/>
        </authorList>
    </citation>
    <scope>IDENTIFICATION</scope>
</reference>
<dbReference type="SMART" id="SM00220">
    <property type="entry name" value="S_TKc"/>
    <property type="match status" value="1"/>
</dbReference>
<dbReference type="Pfam" id="PF12796">
    <property type="entry name" value="Ank_2"/>
    <property type="match status" value="2"/>
</dbReference>
<dbReference type="PROSITE" id="PS50011">
    <property type="entry name" value="PROTEIN_KINASE_DOM"/>
    <property type="match status" value="1"/>
</dbReference>
<dbReference type="Proteomes" id="UP000694397">
    <property type="component" value="Chromosome 6"/>
</dbReference>
<evidence type="ECO:0000256" key="2">
    <source>
        <dbReference type="ARBA" id="ARBA00012513"/>
    </source>
</evidence>
<dbReference type="GO" id="GO:0071345">
    <property type="term" value="P:cellular response to cytokine stimulus"/>
    <property type="evidence" value="ECO:0007669"/>
    <property type="project" value="UniProtKB-ARBA"/>
</dbReference>
<evidence type="ECO:0000256" key="3">
    <source>
        <dbReference type="ARBA" id="ARBA00022527"/>
    </source>
</evidence>
<dbReference type="GO" id="GO:0005525">
    <property type="term" value="F:GTP binding"/>
    <property type="evidence" value="ECO:0007669"/>
    <property type="project" value="UniProtKB-KW"/>
</dbReference>
<feature type="repeat" description="ANK" evidence="14">
    <location>
        <begin position="565"/>
        <end position="597"/>
    </location>
</feature>
<keyword evidence="19" id="KW-1185">Reference proteome</keyword>
<dbReference type="Ensembl" id="ENSSFOT00015058312.1">
    <property type="protein sequence ID" value="ENSSFOP00015050573.1"/>
    <property type="gene ID" value="ENSSFOG00015019739.2"/>
</dbReference>
<evidence type="ECO:0000256" key="6">
    <source>
        <dbReference type="ARBA" id="ARBA00022703"/>
    </source>
</evidence>
<keyword evidence="5" id="KW-0808">Transferase</keyword>
<proteinExistence type="inferred from homology"/>
<dbReference type="PANTHER" id="PTHR24342">
    <property type="entry name" value="SERINE/THREONINE-PROTEIN KINASE 17"/>
    <property type="match status" value="1"/>
</dbReference>
<dbReference type="GO" id="GO:0005524">
    <property type="term" value="F:ATP binding"/>
    <property type="evidence" value="ECO:0007669"/>
    <property type="project" value="UniProtKB-KW"/>
</dbReference>
<evidence type="ECO:0000259" key="15">
    <source>
        <dbReference type="PROSITE" id="PS50011"/>
    </source>
</evidence>
<comment type="cofactor">
    <cofactor evidence="1">
        <name>Mg(2+)</name>
        <dbReference type="ChEBI" id="CHEBI:18420"/>
    </cofactor>
</comment>
<comment type="catalytic activity">
    <reaction evidence="11">
        <text>L-threonyl-[protein] + ATP = O-phospho-L-threonyl-[protein] + ADP + H(+)</text>
        <dbReference type="Rhea" id="RHEA:46608"/>
        <dbReference type="Rhea" id="RHEA-COMP:11060"/>
        <dbReference type="Rhea" id="RHEA-COMP:11605"/>
        <dbReference type="ChEBI" id="CHEBI:15378"/>
        <dbReference type="ChEBI" id="CHEBI:30013"/>
        <dbReference type="ChEBI" id="CHEBI:30616"/>
        <dbReference type="ChEBI" id="CHEBI:61977"/>
        <dbReference type="ChEBI" id="CHEBI:456216"/>
        <dbReference type="EC" id="2.7.11.1"/>
    </reaction>
</comment>
<dbReference type="Gene3D" id="1.25.40.20">
    <property type="entry name" value="Ankyrin repeat-containing domain"/>
    <property type="match status" value="2"/>
</dbReference>
<dbReference type="Gene3D" id="1.10.533.10">
    <property type="entry name" value="Death Domain, Fas"/>
    <property type="match status" value="1"/>
</dbReference>
<keyword evidence="10" id="KW-0067">ATP-binding</keyword>
<dbReference type="InterPro" id="IPR011029">
    <property type="entry name" value="DEATH-like_dom_sf"/>
</dbReference>
<dbReference type="InterPro" id="IPR008271">
    <property type="entry name" value="Ser/Thr_kinase_AS"/>
</dbReference>
<keyword evidence="4" id="KW-0597">Phosphoprotein</keyword>
<dbReference type="PANTHER" id="PTHR24342:SF17">
    <property type="entry name" value="DEATH-ASSOCIATED PROTEIN KINASE 1"/>
    <property type="match status" value="1"/>
</dbReference>
<dbReference type="Gene3D" id="1.20.5.460">
    <property type="entry name" value="Single helix bin"/>
    <property type="match status" value="1"/>
</dbReference>
<organism evidence="18 19">
    <name type="scientific">Scleropages formosus</name>
    <name type="common">Asian bonytongue</name>
    <name type="synonym">Osteoglossum formosum</name>
    <dbReference type="NCBI Taxonomy" id="113540"/>
    <lineage>
        <taxon>Eukaryota</taxon>
        <taxon>Metazoa</taxon>
        <taxon>Chordata</taxon>
        <taxon>Craniata</taxon>
        <taxon>Vertebrata</taxon>
        <taxon>Euteleostomi</taxon>
        <taxon>Actinopterygii</taxon>
        <taxon>Neopterygii</taxon>
        <taxon>Teleostei</taxon>
        <taxon>Osteoglossocephala</taxon>
        <taxon>Osteoglossomorpha</taxon>
        <taxon>Osteoglossiformes</taxon>
        <taxon>Osteoglossidae</taxon>
        <taxon>Scleropages</taxon>
    </lineage>
</organism>
<evidence type="ECO:0000256" key="13">
    <source>
        <dbReference type="ARBA" id="ARBA00060827"/>
    </source>
</evidence>
<feature type="repeat" description="ANK" evidence="14">
    <location>
        <begin position="598"/>
        <end position="630"/>
    </location>
</feature>
<dbReference type="Pfam" id="PF00069">
    <property type="entry name" value="Pkinase"/>
    <property type="match status" value="1"/>
</dbReference>
<feature type="domain" description="Death" evidence="16">
    <location>
        <begin position="1339"/>
        <end position="1416"/>
    </location>
</feature>
<dbReference type="SUPFAM" id="SSF47986">
    <property type="entry name" value="DEATH domain"/>
    <property type="match status" value="1"/>
</dbReference>
<dbReference type="PROSITE" id="PS51424">
    <property type="entry name" value="ROC"/>
    <property type="match status" value="1"/>
</dbReference>
<name>A0A8C9VF95_SCLFO</name>
<sequence>MNTTIEVTVNSCDVRVKEVKCTQDAQKNIKNTSHIHYQTRSRVGQFAVVRKCQEKSTGTEYAAKFIRKRRSKSSRRGVSKEDIEREVSILKEIRHPNIVALHEVFENKVEVILILELVAGGELFDFLAEKESLTEEEATEFLRQILDGVSYLHSKQIAHFDLKPENIMLLDSTVPHPRIKIIDFGLAHKIDFGHDFKNIFGTPEFVAPEVVNYEPIGLEADMWSIGVITYILLSGASPFLGDSKQETLANVSAVNYSFEEDFFSNTSCLAKDFISKLLVKDPKKRMTIWDSLQHPWIKPKDKEQALSRKESAVNMEKFKRFAARRKWKQSVRLISLCNRLSRSFLSRSSGSVARSDDTLDEEDSIVMKAIIHAINDNNLSGLQNLLQSLAGYDVNQTNKHGTPPLLIAAGCGSVRIIEALLRKGADIQARDKSGANAAYYAARNGHVETLKFLHDKNCPLDVQDKSGETSLHVAARYGNVDVVQYLCSVHANPDLKDREQETPLHCAAWHGYYAVARVLCKASCDVNARNGEGESPLLTASARGFRDIAECLVEHGADLDAADKDGRTALHLAVRRCQVEVAKWLLACHCRVDHQDHHGNTPLHVACEDSNLPIVWALCNAKANLDIPDKYGRTPLHLAASNGGLEVVRHLCFAGANTDAVTNEGKSAEDLARTGKHEQIVVLLMKLKKDSHRGSFLQQLRPGQTPQHRVKLKLFGHSGSGKSTLLESLKCGLLRSFFRRKRPRSSTANTPRFLLTPAPPEPSVSMSVSNLYPGCENVNVRRRSMMFEPSLAKGVLAVFSPMHITPSTVDEQSTKAIEIQNVNLSGVGDFSVWEFSGNPVYYCFYDYFAANDRTAIHLVLFSLDEPYETQLNQVTFWLNLLKSLITPEDCIAFGGKVKNPLHVVLVATHADVVNLPHHGGGEFVYDKEKTLLKEVRSRFANDLQISEKLFVMDAGASSSKDMKLLRHHLQEMRNSIISTCAPMTPLCEKILCALPSWRKLHRPNQLMSWQQFVLAVQEQMNPLASEKNLKHVVLQLHSMGEINLMQSDMIQDVVLLDPRWLCSSILAKMLSTETPKAIHHYRGRYSMEELQNLLADRNVDELLQVLDAMDVCARDPRNPGMVDIPALVRTNGLHHPWTDDDDGGLAYGGVRVVPGEHLAPFPCGIFHKLQVSLCRWGHLQQPEDGAIRLWTNGAKASHGGAEAVLLLVNHGQGVEIQVRGPDAGKCYILLDLMCSLVDNLLATSLPGLLTVRHYLSPQQLREHHEPIMVYQPRDFFRAQAHKETTLTNTMGGYKESFSSVLSFGCAEVYQQASLGMDVHISEVSFLARRKLCRLLDPPDALGKDWCLLAMNLGLSDLVDKYSPASGGNEEGVPQPSPTALLLRAWSRRPESTVGTLIAKLRALGRRDAADFLLKVSPVFRVNLEVATLDSCGPSCNGGTSHNSISSVISR</sequence>